<accession>A0A7S2IGH1</accession>
<evidence type="ECO:0000313" key="1">
    <source>
        <dbReference type="EMBL" id="CAD9518189.1"/>
    </source>
</evidence>
<proteinExistence type="predicted"/>
<dbReference type="EMBL" id="HBGW01013652">
    <property type="protein sequence ID" value="CAD9518189.1"/>
    <property type="molecule type" value="Transcribed_RNA"/>
</dbReference>
<sequence length="112" mass="13124">MESSFMEAFRYSLQVYPLREDTHFSGFDSDRAFLCWVYYETRDEQAVARAWNSVGVDLTLGEREVVDPDTSIVNEQSLIRNSAQACFLNVHQWEVVKQGHREKEYKDGPLWP</sequence>
<dbReference type="AlphaFoldDB" id="A0A7S2IGH1"/>
<gene>
    <name evidence="1" type="ORF">BRAN1462_LOCUS8703</name>
</gene>
<reference evidence="1" key="1">
    <citation type="submission" date="2021-01" db="EMBL/GenBank/DDBJ databases">
        <authorList>
            <person name="Corre E."/>
            <person name="Pelletier E."/>
            <person name="Niang G."/>
            <person name="Scheremetjew M."/>
            <person name="Finn R."/>
            <person name="Kale V."/>
            <person name="Holt S."/>
            <person name="Cochrane G."/>
            <person name="Meng A."/>
            <person name="Brown T."/>
            <person name="Cohen L."/>
        </authorList>
    </citation>
    <scope>NUCLEOTIDE SEQUENCE</scope>
    <source>
        <strain evidence="1">RCC3387</strain>
    </source>
</reference>
<name>A0A7S2IGH1_9DINO</name>
<organism evidence="1">
    <name type="scientific">Zooxanthella nutricula</name>
    <dbReference type="NCBI Taxonomy" id="1333877"/>
    <lineage>
        <taxon>Eukaryota</taxon>
        <taxon>Sar</taxon>
        <taxon>Alveolata</taxon>
        <taxon>Dinophyceae</taxon>
        <taxon>Peridiniales</taxon>
        <taxon>Peridiniales incertae sedis</taxon>
        <taxon>Zooxanthella</taxon>
    </lineage>
</organism>
<protein>
    <submittedName>
        <fullName evidence="1">Uncharacterized protein</fullName>
    </submittedName>
</protein>